<evidence type="ECO:0000313" key="6">
    <source>
        <dbReference type="EMBL" id="WMT01165.1"/>
    </source>
</evidence>
<sequence length="3359" mass="338950">MKIANILIPSSPSPRPRDPDAGPRKTRTGMRMWFAAALALAGLPASAQNFPTTLSNTATIAPPANVTNVDTACTSNGGVFEAGTGRCSATDNNTLAAVADLVLTKTNSANSVNAGGSTTYIIVLTNNGPSAANGTVVRDPAATGLSKTSVACAFAGGAACPAVTVATFESGVTVTSLPAGGSLTFTVVANVTATSGSVTNAVTATLPPNTTDPTPPGTVTDTDTVTALADLALTKSVAPASPAIGSNVTFTISVNNNAGPSDAAGVLVNDLLPAGYTFVSSSASQGAYNSGTGAWTVGALARNANATLTIVARVKETGPYPNTAAVSAATSDPNTANNTATATPTPVATASWTLDKATTSTPTRAGDTVTYTFSVTNTGNVTINNVSVADPKLPSLSCTIASVAPGASASCTPSGNVYTVTQADVDAGSVVNTATASGTPTGGTLPNASDTNTVTIAPTRSMTIDKSSTATTYATVGQVIPYTYVVTNTSNVTITAALSVSDDKTTVTCPALPAGGLLPNQSLTCTANYTVTQADLNAGSITNIARATDGTTTSPTDTVKIDATQNRALTIDKSSTATTYSAVGNVLPYSYRVTNSGNVTITAPISVSDDKTTVTCPALPAGGLAPGQTLTCTANYTVTQADIDAGKVVNIASATDGTTTSATDTVEITATRNPAMTIDKSSTATTYSAVGNVLPYSYRVTNSGNVTITSPISVSDDKTTVTCPALPAGGLAPGQTLTCTANYTVTQADIDAGKVVNIASATDGTTTSATDTVEITATRNPAMTIDKSSTATTYSAVGNVLPYSYRVTNSGNVTITAPISVSDDKTTVTCPALPAGGLAPGQTLTCTANYTVTQADIDAGKVVNIASATDGTTTSATDTVEITATRNPALSIDKSSTATTYSAVGNVLPYSYRVTNSGNVTITAPISVSDDKTTVTCPALPAGGLAPGQTLTCTANYTVTQADLDAGKVVNIASATDGTTTSATDTVEITATRNPAMTIDKSSTATTYSAVGNVLPYSYRVTNSGNVTITAPISVSDDKTTVTCPALPAGGLAPGQTLTCTANYTVTQADIDAGKVVNIASATDGTTTSATDTVEITATRNPAMTIDKSSTATTYSAVGNVLPYSYRVTNSGNVTITAPVSVNDDKTPVTCPALPAGGLAPGQSLTCTANYTVTQADLDAGKVVNIASATDGTTTSATDTVEITATRNPGLGIDKSTTSTGYAVVGDSLNYTYRVTNTGNVTLTAAISVSDDKTPVTCPALPAGGLAPGQTLTCTASYTVTQADIDAGSVTNIASATDGTTTSATDTVVVGATQNPGLGIAKSSTATNYAAVGDVLPYRYIVTNTGNVTLTTAITVDDDKTPVTCPALPAGGLAPGQTLTCTANYTVTQADIDNSLVTNIASAKSGAVQSLTDSVTINATQNRAMTIDKSSTATTYAAVGDVLPYSYRVTNSGNVTITAPVSVNDDKTPVTCPALPAGGLAPGQSLTCTANYTVTQADIDAGKVVNIASATDGTTTSATDTVEIIATRNPAMTIDKSSTATTYAAVGDVLPYSYRVTNSGNVTITAPVSVNDDKTPVTCPALPAGGLAPGQSLTCTANYTVTQADLDAGKVVNIASATDGTTTSATDTVEIIATRNPAMSIDKSSTATTYAAVGDVLPYSYRVTNSGNVTLTAAISVSDDKTPVTCPALPAGGLAPGQSLTCTANYTVTQADLDAGKVVNIASATDGTTTSATDTVEITATRNPAMSIDKSSTATTYSAVGDVLPYSYRITNSGNVTITAPVSVNDDKTPVTCPALPAGGLAPGQTLTCTANYTVTQADLDAGKVVNIASATDGTTTSATDTVEIIATRNPAMTIDKSSTATTYSAVGDVLPYSYRVTNSGNVTITAPVSVNDDKTPVTCPALPAGGLAPGQTLTCTANYTVTQADIDAGKVVNIASATDGTTTSATDTVEIIATRNPAMSIDKSSTATTYAAVGDVLPYSYRVTNSGNVTITAPVSVNDDKTPVTCPALPAGGLAPGQSLTCTANYTVTQADLDAGKVVNIASATDGTTTSATDTVEITATRNPAMTIDKSSTATTYVAVGDVLPYSYRVTNSGNVTITAPVSVNDDKTPVTCPALPAGGLAPGQTLTCTANYTVTQADLDAGKVVNIASATDGTTTSATDTVEIIATRNPAMTIDKSSTATTYAAVGDVLPYSYRVTNSGNVTITAPVSVNDDKTPVTCPALPAGGLAPGQTLTCTANYTVTQADLDAGKVVNIASATDGTTTSATDTVEITATRNPAMTLAKRALPAYADNDNSGSITIGDVLTYELTATNTGNVTLNNVVITDSKTTPSSWNCPAMAPTGASAVCTVTGTYTVTQADAIGGSIVNNAGVTSTEITTPVTATSTTQVQRRQIVATPDAGTVSNGAAGGVAVPNMLGNDTLNGQPATTTTVILTQVSTSDPKVTLDPATGAVNVAPGTPKGSYNIEYRICETADPGNCTTAIVTVTVDAAPIDAVDDIVATPVNGATGGTNVVNVLGNDTLGGSAVNPADVTVKPNSNGPLTVKADGSVDVAPNTPAGSYTVTYQLCEVLNPSNCDTATVTIAVSAPAITATDDPAGGTGVTPQNTPVSTNVIANDTLNGAPIDPNLVIITVSTDPANGTTVVNSDGTITYTPRSNFAGDDSYTYTICEKLNPTNCATAKVSVTVQPNKVTANPDTAQTNQQTPVTVNVIGNDTVTGAPLDPASLTIVGEPANGTVTCAAGACTYTPKQFFAGTDTFTYRVCDTSSPTPVCATASVTITVIANAPVLRLVKTSAVREVKIGDLVRYSVLVENVGDSPAVNATLVDIPPAGFTFVDNSLSVDDDNKNGVVMSANPLRIGGIDVAIGGKATVSYFLRVGAGVGKGTHKNQVAGYDDKGTKISNDATAEVTMAGDPLLEDSLLVGTVFDDRDGDGWQDPAKASGVRVQGGFAPNAYVAGSTTVDRGEGPVAEPDASAPMLHGIALGRIDGRGSAAAPAREVVVRQTLNELAFTDDFVLTTDEGTTVRMGADGRTTVERTRGDAAKGLSGQDLQVTRQVAQAATGYVVSYTIRNNGIEERGIPGVRIASVEGLIMETDAYGRFHLEGIEGGNSARGRNFILKVDQATLPPGSAFTTENPRVRRITQGIPTRFDFGVKLPPGEVSGAKSETDVELGEVMFESGSAKVKESYAPMFAQIAGRLRDAGGGSVTVSAQAQEEALAFARARAVQAALLKQLEGDPALASKVSVDVVAGTDATLVSLDPAIRLGEVLFDTDQATIKPQYRALIGEIAKALNQQGSGAIGIVGRADKRGAAAYNVQLGLRRAKAVFEAISAELKPEVRQKVRVDITDDTQAPVGVGNR</sequence>
<dbReference type="PRINTS" id="PR01021">
    <property type="entry name" value="OMPADOMAIN"/>
</dbReference>
<name>A0ABY9P589_9GAMM</name>
<dbReference type="PANTHER" id="PTHR34819">
    <property type="entry name" value="LARGE CYSTEINE-RICH PERIPLASMIC PROTEIN OMCB"/>
    <property type="match status" value="1"/>
</dbReference>
<dbReference type="Pfam" id="PF00691">
    <property type="entry name" value="OmpA"/>
    <property type="match status" value="1"/>
</dbReference>
<evidence type="ECO:0000256" key="3">
    <source>
        <dbReference type="PROSITE-ProRule" id="PRU00473"/>
    </source>
</evidence>
<dbReference type="SUPFAM" id="SSF103088">
    <property type="entry name" value="OmpA-like"/>
    <property type="match status" value="1"/>
</dbReference>
<dbReference type="InterPro" id="IPR013783">
    <property type="entry name" value="Ig-like_fold"/>
</dbReference>
<evidence type="ECO:0000256" key="1">
    <source>
        <dbReference type="ARBA" id="ARBA00004370"/>
    </source>
</evidence>
<protein>
    <submittedName>
        <fullName evidence="6">Ig-like domain-containing protein</fullName>
    </submittedName>
</protein>
<dbReference type="InterPro" id="IPR001434">
    <property type="entry name" value="OmcB-like_DUF11"/>
</dbReference>
<dbReference type="InterPro" id="IPR006665">
    <property type="entry name" value="OmpA-like"/>
</dbReference>
<feature type="domain" description="OmpA-like" evidence="5">
    <location>
        <begin position="3257"/>
        <end position="3359"/>
    </location>
</feature>
<gene>
    <name evidence="6" type="ORF">RDV84_14285</name>
</gene>
<evidence type="ECO:0000256" key="2">
    <source>
        <dbReference type="ARBA" id="ARBA00023136"/>
    </source>
</evidence>
<dbReference type="InterPro" id="IPR055354">
    <property type="entry name" value="DUF7507"/>
</dbReference>
<dbReference type="Gene3D" id="2.60.40.10">
    <property type="entry name" value="Immunoglobulins"/>
    <property type="match status" value="1"/>
</dbReference>
<feature type="region of interest" description="Disordered" evidence="4">
    <location>
        <begin position="1"/>
        <end position="26"/>
    </location>
</feature>
<evidence type="ECO:0000313" key="7">
    <source>
        <dbReference type="Proteomes" id="UP001229313"/>
    </source>
</evidence>
<keyword evidence="2 3" id="KW-0472">Membrane</keyword>
<dbReference type="InterPro" id="IPR036737">
    <property type="entry name" value="OmpA-like_sf"/>
</dbReference>
<dbReference type="Proteomes" id="UP001229313">
    <property type="component" value="Chromosome"/>
</dbReference>
<accession>A0ABY9P589</accession>
<evidence type="ECO:0000259" key="5">
    <source>
        <dbReference type="PROSITE" id="PS51123"/>
    </source>
</evidence>
<dbReference type="NCBIfam" id="TIGR01451">
    <property type="entry name" value="B_ant_repeat"/>
    <property type="match status" value="5"/>
</dbReference>
<dbReference type="PROSITE" id="PS51123">
    <property type="entry name" value="OMPA_2"/>
    <property type="match status" value="1"/>
</dbReference>
<dbReference type="InterPro" id="IPR006664">
    <property type="entry name" value="OMP_bac"/>
</dbReference>
<reference evidence="6 7" key="1">
    <citation type="submission" date="2023-08" db="EMBL/GenBank/DDBJ databases">
        <title>The whole genome sequence of Lysobacter yananisis.</title>
        <authorList>
            <person name="Sun H."/>
        </authorList>
    </citation>
    <scope>NUCLEOTIDE SEQUENCE [LARGE SCALE GENOMIC DNA]</scope>
    <source>
        <strain evidence="6 7">SNNU513</strain>
    </source>
</reference>
<proteinExistence type="predicted"/>
<dbReference type="PANTHER" id="PTHR34819:SF3">
    <property type="entry name" value="CELL SURFACE PROTEIN"/>
    <property type="match status" value="1"/>
</dbReference>
<dbReference type="RefSeq" id="WP_309150716.1">
    <property type="nucleotide sequence ID" value="NZ_CP133568.1"/>
</dbReference>
<dbReference type="Pfam" id="PF24346">
    <property type="entry name" value="DUF7507"/>
    <property type="match status" value="19"/>
</dbReference>
<dbReference type="InterPro" id="IPR051172">
    <property type="entry name" value="Chlamydia_OmcB"/>
</dbReference>
<evidence type="ECO:0000256" key="4">
    <source>
        <dbReference type="SAM" id="MobiDB-lite"/>
    </source>
</evidence>
<dbReference type="Pfam" id="PF01345">
    <property type="entry name" value="DUF11"/>
    <property type="match status" value="3"/>
</dbReference>
<comment type="subcellular location">
    <subcellularLocation>
        <location evidence="1">Membrane</location>
    </subcellularLocation>
</comment>
<dbReference type="CDD" id="cd07185">
    <property type="entry name" value="OmpA_C-like"/>
    <property type="match status" value="1"/>
</dbReference>
<dbReference type="Pfam" id="PF17963">
    <property type="entry name" value="Big_9"/>
    <property type="match status" value="2"/>
</dbReference>
<organism evidence="6 7">
    <name type="scientific">Lysobacter yananisis</name>
    <dbReference type="NCBI Taxonomy" id="1003114"/>
    <lineage>
        <taxon>Bacteria</taxon>
        <taxon>Pseudomonadati</taxon>
        <taxon>Pseudomonadota</taxon>
        <taxon>Gammaproteobacteria</taxon>
        <taxon>Lysobacterales</taxon>
        <taxon>Lysobacteraceae</taxon>
        <taxon>Lysobacter</taxon>
    </lineage>
</organism>
<dbReference type="EMBL" id="CP133568">
    <property type="protein sequence ID" value="WMT01165.1"/>
    <property type="molecule type" value="Genomic_DNA"/>
</dbReference>
<dbReference type="Gene3D" id="3.30.1330.60">
    <property type="entry name" value="OmpA-like domain"/>
    <property type="match status" value="1"/>
</dbReference>
<dbReference type="InterPro" id="IPR047589">
    <property type="entry name" value="DUF11_rpt"/>
</dbReference>
<keyword evidence="7" id="KW-1185">Reference proteome</keyword>